<dbReference type="AlphaFoldDB" id="A0A562ZV93"/>
<dbReference type="Pfam" id="PF04972">
    <property type="entry name" value="BON"/>
    <property type="match status" value="1"/>
</dbReference>
<dbReference type="PANTHER" id="PTHR34606">
    <property type="entry name" value="BON DOMAIN-CONTAINING PROTEIN"/>
    <property type="match status" value="1"/>
</dbReference>
<gene>
    <name evidence="3" type="ORF">FN976_05890</name>
</gene>
<accession>A0A562ZV93</accession>
<feature type="signal peptide" evidence="1">
    <location>
        <begin position="1"/>
        <end position="21"/>
    </location>
</feature>
<name>A0A562ZV93_9BURK</name>
<keyword evidence="4" id="KW-1185">Reference proteome</keyword>
<protein>
    <submittedName>
        <fullName evidence="3">BON domain-containing protein</fullName>
    </submittedName>
</protein>
<evidence type="ECO:0000313" key="3">
    <source>
        <dbReference type="EMBL" id="TWO72235.1"/>
    </source>
</evidence>
<proteinExistence type="predicted"/>
<comment type="caution">
    <text evidence="3">The sequence shown here is derived from an EMBL/GenBank/DDBJ whole genome shotgun (WGS) entry which is preliminary data.</text>
</comment>
<evidence type="ECO:0000259" key="2">
    <source>
        <dbReference type="PROSITE" id="PS50914"/>
    </source>
</evidence>
<dbReference type="SMART" id="SM00749">
    <property type="entry name" value="BON"/>
    <property type="match status" value="1"/>
</dbReference>
<dbReference type="PROSITE" id="PS51257">
    <property type="entry name" value="PROKAR_LIPOPROTEIN"/>
    <property type="match status" value="1"/>
</dbReference>
<reference evidence="3 4" key="1">
    <citation type="submission" date="2019-07" db="EMBL/GenBank/DDBJ databases">
        <title>Caenimonas sedimenti sp. nov., isolated from activated sludge.</title>
        <authorList>
            <person name="Xu J."/>
        </authorList>
    </citation>
    <scope>NUCLEOTIDE SEQUENCE [LARGE SCALE GENOMIC DNA]</scope>
    <source>
        <strain evidence="3 4">HX-9-20</strain>
    </source>
</reference>
<dbReference type="InterPro" id="IPR007055">
    <property type="entry name" value="BON_dom"/>
</dbReference>
<feature type="domain" description="BON" evidence="2">
    <location>
        <begin position="76"/>
        <end position="143"/>
    </location>
</feature>
<sequence>MRQLGKTLAVASSLAVLLALGACGDRIDTADANGNPTNPALQGPAVVGEVKTETDETVRPADTSVMGAGAETGLGQDAQILVKVKSALAADPDLSALKIDVDAREGTVTLRGTAPDPAAKERAAEVVRHVKDVKSVDNQLTLG</sequence>
<dbReference type="Gene3D" id="3.30.1340.30">
    <property type="match status" value="1"/>
</dbReference>
<dbReference type="InterPro" id="IPR014004">
    <property type="entry name" value="Transpt-assoc_nodulatn_dom_bac"/>
</dbReference>
<dbReference type="RefSeq" id="WP_145891952.1">
    <property type="nucleotide sequence ID" value="NZ_VOBQ01000004.1"/>
</dbReference>
<dbReference type="PROSITE" id="PS50914">
    <property type="entry name" value="BON"/>
    <property type="match status" value="1"/>
</dbReference>
<evidence type="ECO:0000256" key="1">
    <source>
        <dbReference type="SAM" id="SignalP"/>
    </source>
</evidence>
<dbReference type="InterPro" id="IPR051686">
    <property type="entry name" value="Lipoprotein_DolP"/>
</dbReference>
<dbReference type="OrthoDB" id="8564061at2"/>
<organism evidence="3 4">
    <name type="scientific">Caenimonas sedimenti</name>
    <dbReference type="NCBI Taxonomy" id="2596921"/>
    <lineage>
        <taxon>Bacteria</taxon>
        <taxon>Pseudomonadati</taxon>
        <taxon>Pseudomonadota</taxon>
        <taxon>Betaproteobacteria</taxon>
        <taxon>Burkholderiales</taxon>
        <taxon>Comamonadaceae</taxon>
        <taxon>Caenimonas</taxon>
    </lineage>
</organism>
<dbReference type="Proteomes" id="UP000318199">
    <property type="component" value="Unassembled WGS sequence"/>
</dbReference>
<feature type="chain" id="PRO_5021831948" evidence="1">
    <location>
        <begin position="22"/>
        <end position="143"/>
    </location>
</feature>
<evidence type="ECO:0000313" key="4">
    <source>
        <dbReference type="Proteomes" id="UP000318199"/>
    </source>
</evidence>
<keyword evidence="1" id="KW-0732">Signal</keyword>
<dbReference type="EMBL" id="VOBQ01000004">
    <property type="protein sequence ID" value="TWO72235.1"/>
    <property type="molecule type" value="Genomic_DNA"/>
</dbReference>
<dbReference type="PANTHER" id="PTHR34606:SF15">
    <property type="entry name" value="BON DOMAIN-CONTAINING PROTEIN"/>
    <property type="match status" value="1"/>
</dbReference>